<sequence>MPKASQQAQRITINMACKVGFVDLWWVGEESRVFLVGCQSSETF</sequence>
<dbReference type="EMBL" id="CDMG01000009">
    <property type="protein sequence ID" value="CRF53117.1"/>
    <property type="molecule type" value="Genomic_DNA"/>
</dbReference>
<protein>
    <submittedName>
        <fullName evidence="1">Uncharacterized protein</fullName>
    </submittedName>
</protein>
<dbReference type="Proteomes" id="UP000043437">
    <property type="component" value="Unassembled WGS sequence"/>
</dbReference>
<accession>A0A0K2Y470</accession>
<dbReference type="AlphaFoldDB" id="A0A0K2Y470"/>
<proteinExistence type="predicted"/>
<organism evidence="1 2">
    <name type="scientific">Helicobacter ailurogastricus</name>
    <dbReference type="NCBI Taxonomy" id="1578720"/>
    <lineage>
        <taxon>Bacteria</taxon>
        <taxon>Pseudomonadati</taxon>
        <taxon>Campylobacterota</taxon>
        <taxon>Epsilonproteobacteria</taxon>
        <taxon>Campylobacterales</taxon>
        <taxon>Helicobacteraceae</taxon>
        <taxon>Helicobacter</taxon>
    </lineage>
</organism>
<evidence type="ECO:0000313" key="2">
    <source>
        <dbReference type="Proteomes" id="UP000043437"/>
    </source>
</evidence>
<evidence type="ECO:0000313" key="1">
    <source>
        <dbReference type="EMBL" id="CRF53117.1"/>
    </source>
</evidence>
<name>A0A0K2Y470_9HELI</name>
<reference evidence="2" key="1">
    <citation type="submission" date="2014-12" db="EMBL/GenBank/DDBJ databases">
        <authorList>
            <person name="Jaenicke S."/>
        </authorList>
    </citation>
    <scope>NUCLEOTIDE SEQUENCE [LARGE SCALE GENOMIC DNA]</scope>
</reference>
<gene>
    <name evidence="1" type="ORF">HAL07_15820</name>
</gene>